<sequence>MGHRSAFPHGFLFLHGFFLLAQVLLVEGLPQKQSSVATLKDK</sequence>
<accession>A0A0E9PQW7</accession>
<reference evidence="2" key="2">
    <citation type="journal article" date="2015" name="Fish Shellfish Immunol.">
        <title>Early steps in the European eel (Anguilla anguilla)-Vibrio vulnificus interaction in the gills: Role of the RtxA13 toxin.</title>
        <authorList>
            <person name="Callol A."/>
            <person name="Pajuelo D."/>
            <person name="Ebbesson L."/>
            <person name="Teles M."/>
            <person name="MacKenzie S."/>
            <person name="Amaro C."/>
        </authorList>
    </citation>
    <scope>NUCLEOTIDE SEQUENCE</scope>
</reference>
<evidence type="ECO:0000256" key="1">
    <source>
        <dbReference type="SAM" id="SignalP"/>
    </source>
</evidence>
<feature type="signal peptide" evidence="1">
    <location>
        <begin position="1"/>
        <end position="28"/>
    </location>
</feature>
<name>A0A0E9PQW7_ANGAN</name>
<evidence type="ECO:0000313" key="2">
    <source>
        <dbReference type="EMBL" id="JAH06697.1"/>
    </source>
</evidence>
<protein>
    <submittedName>
        <fullName evidence="2">Uncharacterized protein</fullName>
    </submittedName>
</protein>
<dbReference type="EMBL" id="GBXM01101880">
    <property type="protein sequence ID" value="JAH06697.1"/>
    <property type="molecule type" value="Transcribed_RNA"/>
</dbReference>
<dbReference type="AlphaFoldDB" id="A0A0E9PQW7"/>
<feature type="chain" id="PRO_5002430777" evidence="1">
    <location>
        <begin position="29"/>
        <end position="42"/>
    </location>
</feature>
<proteinExistence type="predicted"/>
<keyword evidence="1" id="KW-0732">Signal</keyword>
<organism evidence="2">
    <name type="scientific">Anguilla anguilla</name>
    <name type="common">European freshwater eel</name>
    <name type="synonym">Muraena anguilla</name>
    <dbReference type="NCBI Taxonomy" id="7936"/>
    <lineage>
        <taxon>Eukaryota</taxon>
        <taxon>Metazoa</taxon>
        <taxon>Chordata</taxon>
        <taxon>Craniata</taxon>
        <taxon>Vertebrata</taxon>
        <taxon>Euteleostomi</taxon>
        <taxon>Actinopterygii</taxon>
        <taxon>Neopterygii</taxon>
        <taxon>Teleostei</taxon>
        <taxon>Anguilliformes</taxon>
        <taxon>Anguillidae</taxon>
        <taxon>Anguilla</taxon>
    </lineage>
</organism>
<reference evidence="2" key="1">
    <citation type="submission" date="2014-11" db="EMBL/GenBank/DDBJ databases">
        <authorList>
            <person name="Amaro Gonzalez C."/>
        </authorList>
    </citation>
    <scope>NUCLEOTIDE SEQUENCE</scope>
</reference>